<sequence length="370" mass="40471">MVLDTQRRRLAELEGAVDAVLAGRAVELGSAPAAVSYDGIVAAARTLRSDRCWEGLLPLPDCSRLEWTPEDLAVAGLAGAVGFAAAWFDAPIEGAVRDRLKKVADTDLIKQWEREAKLPIDYMGKGFGGPNHRVRSAGHDLLRAASGLRQIKRGEFEGVRWRSGQRIREVIPRGPGVASTAEALLLWSKHLVTDAVTDRSIPLPGWTYLNELPWEGAQTFARYVYMGERDGAPGLTLRTAALQPLPVLAVETIVRVHLHARAVHERGTPALLPAERSLRDEMLLAGHALTAAGSLGRALATAYTTSGPLALRHVNVPCLVRTGRLAHHVVKARRDEPVPEWSELVARLEKPWRSDLVTDIDMAARRDSER</sequence>
<proteinExistence type="predicted"/>
<name>A0ABU8MHZ4_9PSEU</name>
<gene>
    <name evidence="1" type="ORF">WCD74_04065</name>
</gene>
<reference evidence="1 2" key="1">
    <citation type="submission" date="2024-03" db="EMBL/GenBank/DDBJ databases">
        <title>Actinomycetospora sp. OC33-EN08, a novel actinomycete isolated from wild orchid (Aerides multiflora).</title>
        <authorList>
            <person name="Suriyachadkun C."/>
        </authorList>
    </citation>
    <scope>NUCLEOTIDE SEQUENCE [LARGE SCALE GENOMIC DNA]</scope>
    <source>
        <strain evidence="1 2">OC33-EN08</strain>
    </source>
</reference>
<evidence type="ECO:0000313" key="2">
    <source>
        <dbReference type="Proteomes" id="UP001385809"/>
    </source>
</evidence>
<keyword evidence="2" id="KW-1185">Reference proteome</keyword>
<evidence type="ECO:0000313" key="1">
    <source>
        <dbReference type="EMBL" id="MEJ2866927.1"/>
    </source>
</evidence>
<dbReference type="RefSeq" id="WP_337693535.1">
    <property type="nucleotide sequence ID" value="NZ_JBBEGN010000001.1"/>
</dbReference>
<accession>A0ABU8MHZ4</accession>
<protein>
    <submittedName>
        <fullName evidence="1">Uncharacterized protein</fullName>
    </submittedName>
</protein>
<comment type="caution">
    <text evidence="1">The sequence shown here is derived from an EMBL/GenBank/DDBJ whole genome shotgun (WGS) entry which is preliminary data.</text>
</comment>
<dbReference type="EMBL" id="JBBEGN010000001">
    <property type="protein sequence ID" value="MEJ2866927.1"/>
    <property type="molecule type" value="Genomic_DNA"/>
</dbReference>
<dbReference type="Proteomes" id="UP001385809">
    <property type="component" value="Unassembled WGS sequence"/>
</dbReference>
<organism evidence="1 2">
    <name type="scientific">Actinomycetospora aurantiaca</name>
    <dbReference type="NCBI Taxonomy" id="3129233"/>
    <lineage>
        <taxon>Bacteria</taxon>
        <taxon>Bacillati</taxon>
        <taxon>Actinomycetota</taxon>
        <taxon>Actinomycetes</taxon>
        <taxon>Pseudonocardiales</taxon>
        <taxon>Pseudonocardiaceae</taxon>
        <taxon>Actinomycetospora</taxon>
    </lineage>
</organism>